<dbReference type="InterPro" id="IPR016155">
    <property type="entry name" value="Mopterin_synth/thiamin_S_b"/>
</dbReference>
<dbReference type="PANTHER" id="PTHR38031">
    <property type="entry name" value="SULFUR CARRIER PROTEIN SLR0821-RELATED"/>
    <property type="match status" value="1"/>
</dbReference>
<evidence type="ECO:0000313" key="1">
    <source>
        <dbReference type="EMBL" id="GHO50270.1"/>
    </source>
</evidence>
<dbReference type="InterPro" id="IPR012675">
    <property type="entry name" value="Beta-grasp_dom_sf"/>
</dbReference>
<dbReference type="RefSeq" id="WP_220199318.1">
    <property type="nucleotide sequence ID" value="NZ_BNJF01000007.1"/>
</dbReference>
<dbReference type="EMBL" id="BNJF01000007">
    <property type="protein sequence ID" value="GHO50270.1"/>
    <property type="molecule type" value="Genomic_DNA"/>
</dbReference>
<evidence type="ECO:0000313" key="2">
    <source>
        <dbReference type="Proteomes" id="UP000612362"/>
    </source>
</evidence>
<proteinExistence type="predicted"/>
<dbReference type="InterPro" id="IPR003749">
    <property type="entry name" value="ThiS/MoaD-like"/>
</dbReference>
<accession>A0A8J3MZ08</accession>
<sequence length="95" mass="10315">MGEEQKTVTLRLPSTLSTYSGGKSQIVMSASTVEQLLAQLRVQHPAIWECLCTEEGHVRQHVTIFVNNEVIQGAGGLQTVLKPGQEVIVLPTFGV</sequence>
<dbReference type="Proteomes" id="UP000612362">
    <property type="component" value="Unassembled WGS sequence"/>
</dbReference>
<gene>
    <name evidence="1" type="ORF">KSX_84330</name>
</gene>
<dbReference type="InterPro" id="IPR052045">
    <property type="entry name" value="Sulfur_Carrier/Prot_Modifier"/>
</dbReference>
<dbReference type="Pfam" id="PF02597">
    <property type="entry name" value="ThiS"/>
    <property type="match status" value="1"/>
</dbReference>
<dbReference type="SUPFAM" id="SSF54285">
    <property type="entry name" value="MoaD/ThiS"/>
    <property type="match status" value="1"/>
</dbReference>
<dbReference type="AlphaFoldDB" id="A0A8J3MZ08"/>
<protein>
    <submittedName>
        <fullName evidence="1">Molybdenum cofactor biosynthesis protein MoaD</fullName>
    </submittedName>
</protein>
<name>A0A8J3MZ08_9CHLR</name>
<reference evidence="1" key="1">
    <citation type="submission" date="2020-10" db="EMBL/GenBank/DDBJ databases">
        <title>Taxonomic study of unclassified bacteria belonging to the class Ktedonobacteria.</title>
        <authorList>
            <person name="Yabe S."/>
            <person name="Wang C.M."/>
            <person name="Zheng Y."/>
            <person name="Sakai Y."/>
            <person name="Cavaletti L."/>
            <person name="Monciardini P."/>
            <person name="Donadio S."/>
        </authorList>
    </citation>
    <scope>NUCLEOTIDE SEQUENCE</scope>
    <source>
        <strain evidence="1">SOSP1-1</strain>
    </source>
</reference>
<dbReference type="PANTHER" id="PTHR38031:SF1">
    <property type="entry name" value="SULFUR CARRIER PROTEIN CYSO"/>
    <property type="match status" value="1"/>
</dbReference>
<dbReference type="Gene3D" id="3.10.20.30">
    <property type="match status" value="1"/>
</dbReference>
<comment type="caution">
    <text evidence="1">The sequence shown here is derived from an EMBL/GenBank/DDBJ whole genome shotgun (WGS) entry which is preliminary data.</text>
</comment>
<organism evidence="1 2">
    <name type="scientific">Ktedonospora formicarum</name>
    <dbReference type="NCBI Taxonomy" id="2778364"/>
    <lineage>
        <taxon>Bacteria</taxon>
        <taxon>Bacillati</taxon>
        <taxon>Chloroflexota</taxon>
        <taxon>Ktedonobacteria</taxon>
        <taxon>Ktedonobacterales</taxon>
        <taxon>Ktedonobacteraceae</taxon>
        <taxon>Ktedonospora</taxon>
    </lineage>
</organism>
<keyword evidence="2" id="KW-1185">Reference proteome</keyword>